<gene>
    <name evidence="1" type="ORF">OS493_014340</name>
</gene>
<reference evidence="1" key="1">
    <citation type="submission" date="2023-01" db="EMBL/GenBank/DDBJ databases">
        <title>Genome assembly of the deep-sea coral Lophelia pertusa.</title>
        <authorList>
            <person name="Herrera S."/>
            <person name="Cordes E."/>
        </authorList>
    </citation>
    <scope>NUCLEOTIDE SEQUENCE</scope>
    <source>
        <strain evidence="1">USNM1676648</strain>
        <tissue evidence="1">Polyp</tissue>
    </source>
</reference>
<dbReference type="Proteomes" id="UP001163046">
    <property type="component" value="Unassembled WGS sequence"/>
</dbReference>
<accession>A0A9W9Z186</accession>
<proteinExistence type="predicted"/>
<evidence type="ECO:0000313" key="2">
    <source>
        <dbReference type="Proteomes" id="UP001163046"/>
    </source>
</evidence>
<evidence type="ECO:0000313" key="1">
    <source>
        <dbReference type="EMBL" id="KAJ7373192.1"/>
    </source>
</evidence>
<organism evidence="1 2">
    <name type="scientific">Desmophyllum pertusum</name>
    <dbReference type="NCBI Taxonomy" id="174260"/>
    <lineage>
        <taxon>Eukaryota</taxon>
        <taxon>Metazoa</taxon>
        <taxon>Cnidaria</taxon>
        <taxon>Anthozoa</taxon>
        <taxon>Hexacorallia</taxon>
        <taxon>Scleractinia</taxon>
        <taxon>Caryophylliina</taxon>
        <taxon>Caryophylliidae</taxon>
        <taxon>Desmophyllum</taxon>
    </lineage>
</organism>
<comment type="caution">
    <text evidence="1">The sequence shown here is derived from an EMBL/GenBank/DDBJ whole genome shotgun (WGS) entry which is preliminary data.</text>
</comment>
<name>A0A9W9Z186_9CNID</name>
<keyword evidence="2" id="KW-1185">Reference proteome</keyword>
<protein>
    <submittedName>
        <fullName evidence="1">Uncharacterized protein</fullName>
    </submittedName>
</protein>
<sequence>MEYLQCADLSGGSAFELPQYQTAPNKDVYSDLVTHYLHHSNNDPLTTLGNLYLTKACQVDDAESHYLEIPNAEKANPHNKFVIPDYLPFSPTSDAKLPSLYLKGSTQEDQVNKEELTLHCNEVNEQLEHQKDTPYLDSTHEKYTQLKISKMGRF</sequence>
<dbReference type="EMBL" id="MU826832">
    <property type="protein sequence ID" value="KAJ7373192.1"/>
    <property type="molecule type" value="Genomic_DNA"/>
</dbReference>
<dbReference type="AlphaFoldDB" id="A0A9W9Z186"/>